<dbReference type="STRING" id="268474.A0A0V1N734"/>
<proteinExistence type="predicted"/>
<dbReference type="SMART" id="SM00322">
    <property type="entry name" value="KH"/>
    <property type="match status" value="2"/>
</dbReference>
<feature type="domain" description="K Homology" evidence="2">
    <location>
        <begin position="249"/>
        <end position="305"/>
    </location>
</feature>
<dbReference type="InterPro" id="IPR045071">
    <property type="entry name" value="BBP-like"/>
</dbReference>
<dbReference type="InterPro" id="IPR004087">
    <property type="entry name" value="KH_dom"/>
</dbReference>
<feature type="domain" description="K Homology" evidence="2">
    <location>
        <begin position="69"/>
        <end position="144"/>
    </location>
</feature>
<keyword evidence="4" id="KW-1185">Reference proteome</keyword>
<evidence type="ECO:0000256" key="1">
    <source>
        <dbReference type="PROSITE-ProRule" id="PRU00117"/>
    </source>
</evidence>
<dbReference type="PANTHER" id="PTHR11208:SF125">
    <property type="entry name" value="KH DOMAIN-CONTAINING RNA-BINDING PROTEIN QKI"/>
    <property type="match status" value="1"/>
</dbReference>
<keyword evidence="1" id="KW-0694">RNA-binding</keyword>
<gene>
    <name evidence="3" type="ORF">T10_11140</name>
</gene>
<dbReference type="EMBL" id="JYDO01000005">
    <property type="protein sequence ID" value="KRZ79814.1"/>
    <property type="molecule type" value="Genomic_DNA"/>
</dbReference>
<accession>A0A0V1N734</accession>
<dbReference type="OrthoDB" id="5914610at2759"/>
<dbReference type="PROSITE" id="PS50084">
    <property type="entry name" value="KH_TYPE_1"/>
    <property type="match status" value="1"/>
</dbReference>
<name>A0A0V1N734_9BILA</name>
<dbReference type="SUPFAM" id="SSF54791">
    <property type="entry name" value="Eukaryotic type KH-domain (KH-domain type I)"/>
    <property type="match status" value="2"/>
</dbReference>
<dbReference type="AlphaFoldDB" id="A0A0V1N734"/>
<protein>
    <recommendedName>
        <fullName evidence="2">K Homology domain-containing protein</fullName>
    </recommendedName>
</protein>
<dbReference type="GO" id="GO:0048024">
    <property type="term" value="P:regulation of mRNA splicing, via spliceosome"/>
    <property type="evidence" value="ECO:0007669"/>
    <property type="project" value="TreeGrafter"/>
</dbReference>
<sequence length="561" mass="64737">MSSLSQLRSTVKQADKDSTQQFIRQLIINAEEHILLHHVNKLLTLPLFHNIIQIPTPEPSGEIKKGFADTCYSTIGWPYNLASRIIGPRGCTVKAIQILCECRIQLNFIKYNLLQIQIHVQPDYESIVKFKIWKAFQLIYCLLRFDPSGEDIVETIQFDDFKFYESQVKIIKNCFTIQHPYHSDINNVSAVSSNHYSVGKRFSLEMLQVLEKQMLPYHMNNLLELPIFRDIFSIPSPAASGRVTNGYAKKIYSALDFPFNIAGRIIGPRGLTVKVIQTVCGCRIRLRWKEINALQVEVFVERDFESIVEFKLWRAFECINCLLKTFSSEEDMVNAIQSKAMKLYATQVEMFKVHFPVKRVNFSGADSLNAPLNEKNLLTTVDIVNMFQKLEKNIRLYHTKNLLTLTQLQNILRLPPPVGNGEIKKGFATKSYSTLNYPFDVANRIIGPNSLTAIAIYNICECRIQLLYEKNNTLKVIISAENDYENILKFKLWKAIQCINCLLEIYPFDDDFVGAVQQTDFYFWERQMEIIFNSLPIVSSLQVLQYDISFAVSSENFKRTC</sequence>
<organism evidence="3 4">
    <name type="scientific">Trichinella papuae</name>
    <dbReference type="NCBI Taxonomy" id="268474"/>
    <lineage>
        <taxon>Eukaryota</taxon>
        <taxon>Metazoa</taxon>
        <taxon>Ecdysozoa</taxon>
        <taxon>Nematoda</taxon>
        <taxon>Enoplea</taxon>
        <taxon>Dorylaimia</taxon>
        <taxon>Trichinellida</taxon>
        <taxon>Trichinellidae</taxon>
        <taxon>Trichinella</taxon>
    </lineage>
</organism>
<dbReference type="GO" id="GO:0005634">
    <property type="term" value="C:nucleus"/>
    <property type="evidence" value="ECO:0007669"/>
    <property type="project" value="TreeGrafter"/>
</dbReference>
<dbReference type="Proteomes" id="UP000054843">
    <property type="component" value="Unassembled WGS sequence"/>
</dbReference>
<reference evidence="3 4" key="1">
    <citation type="submission" date="2015-01" db="EMBL/GenBank/DDBJ databases">
        <title>Evolution of Trichinella species and genotypes.</title>
        <authorList>
            <person name="Korhonen P.K."/>
            <person name="Edoardo P."/>
            <person name="Giuseppe L.R."/>
            <person name="Gasser R.B."/>
        </authorList>
    </citation>
    <scope>NUCLEOTIDE SEQUENCE [LARGE SCALE GENOMIC DNA]</scope>
    <source>
        <strain evidence="3">ISS1980</strain>
    </source>
</reference>
<comment type="caution">
    <text evidence="3">The sequence shown here is derived from an EMBL/GenBank/DDBJ whole genome shotgun (WGS) entry which is preliminary data.</text>
</comment>
<evidence type="ECO:0000313" key="3">
    <source>
        <dbReference type="EMBL" id="KRZ79814.1"/>
    </source>
</evidence>
<evidence type="ECO:0000313" key="4">
    <source>
        <dbReference type="Proteomes" id="UP000054843"/>
    </source>
</evidence>
<dbReference type="Gene3D" id="3.30.1370.10">
    <property type="entry name" value="K Homology domain, type 1"/>
    <property type="match status" value="1"/>
</dbReference>
<dbReference type="PANTHER" id="PTHR11208">
    <property type="entry name" value="RNA-BINDING PROTEIN RELATED"/>
    <property type="match status" value="1"/>
</dbReference>
<dbReference type="GO" id="GO:0003729">
    <property type="term" value="F:mRNA binding"/>
    <property type="evidence" value="ECO:0007669"/>
    <property type="project" value="TreeGrafter"/>
</dbReference>
<evidence type="ECO:0000259" key="2">
    <source>
        <dbReference type="SMART" id="SM00322"/>
    </source>
</evidence>
<dbReference type="InterPro" id="IPR036612">
    <property type="entry name" value="KH_dom_type_1_sf"/>
</dbReference>